<protein>
    <recommendedName>
        <fullName evidence="4">Molybdopterin synthase catalytic subunit</fullName>
        <ecNumber evidence="3">2.8.1.12</ecNumber>
    </recommendedName>
    <alternativeName>
        <fullName evidence="9">MPT synthase subunit 2</fullName>
    </alternativeName>
    <alternativeName>
        <fullName evidence="7">Molybdenum cofactor biosynthesis protein E</fullName>
    </alternativeName>
    <alternativeName>
        <fullName evidence="8">Molybdopterin-converting factor large subunit</fullName>
    </alternativeName>
    <alternativeName>
        <fullName evidence="10">Molybdopterin-converting factor subunit 2</fullName>
    </alternativeName>
</protein>
<evidence type="ECO:0000256" key="2">
    <source>
        <dbReference type="ARBA" id="ARBA00005426"/>
    </source>
</evidence>
<organism evidence="12">
    <name type="scientific">Acidobacterium capsulatum</name>
    <dbReference type="NCBI Taxonomy" id="33075"/>
    <lineage>
        <taxon>Bacteria</taxon>
        <taxon>Pseudomonadati</taxon>
        <taxon>Acidobacteriota</taxon>
        <taxon>Terriglobia</taxon>
        <taxon>Terriglobales</taxon>
        <taxon>Acidobacteriaceae</taxon>
        <taxon>Acidobacterium</taxon>
    </lineage>
</organism>
<keyword evidence="5" id="KW-0501">Molybdenum cofactor biosynthesis</keyword>
<dbReference type="InterPro" id="IPR012675">
    <property type="entry name" value="Beta-grasp_dom_sf"/>
</dbReference>
<evidence type="ECO:0000313" key="12">
    <source>
        <dbReference type="EMBL" id="HGY93630.1"/>
    </source>
</evidence>
<gene>
    <name evidence="12" type="ORF">ENW50_02910</name>
</gene>
<dbReference type="InterPro" id="IPR003749">
    <property type="entry name" value="ThiS/MoaD-like"/>
</dbReference>
<comment type="similarity">
    <text evidence="2">Belongs to the MoaE family.</text>
</comment>
<evidence type="ECO:0000256" key="4">
    <source>
        <dbReference type="ARBA" id="ARBA00013858"/>
    </source>
</evidence>
<comment type="caution">
    <text evidence="12">The sequence shown here is derived from an EMBL/GenBank/DDBJ whole genome shotgun (WGS) entry which is preliminary data.</text>
</comment>
<evidence type="ECO:0000256" key="7">
    <source>
        <dbReference type="ARBA" id="ARBA00029745"/>
    </source>
</evidence>
<evidence type="ECO:0000256" key="3">
    <source>
        <dbReference type="ARBA" id="ARBA00011950"/>
    </source>
</evidence>
<evidence type="ECO:0000256" key="5">
    <source>
        <dbReference type="ARBA" id="ARBA00023150"/>
    </source>
</evidence>
<comment type="catalytic activity">
    <reaction evidence="11">
        <text>2 [molybdopterin-synthase sulfur-carrier protein]-C-terminal-Gly-aminoethanethioate + cyclic pyranopterin phosphate + H2O = molybdopterin + 2 [molybdopterin-synthase sulfur-carrier protein]-C-terminal Gly-Gly + 2 H(+)</text>
        <dbReference type="Rhea" id="RHEA:26333"/>
        <dbReference type="Rhea" id="RHEA-COMP:12202"/>
        <dbReference type="Rhea" id="RHEA-COMP:19907"/>
        <dbReference type="ChEBI" id="CHEBI:15377"/>
        <dbReference type="ChEBI" id="CHEBI:15378"/>
        <dbReference type="ChEBI" id="CHEBI:58698"/>
        <dbReference type="ChEBI" id="CHEBI:59648"/>
        <dbReference type="ChEBI" id="CHEBI:90778"/>
        <dbReference type="ChEBI" id="CHEBI:232372"/>
        <dbReference type="EC" id="2.8.1.12"/>
    </reaction>
</comment>
<dbReference type="InterPro" id="IPR036563">
    <property type="entry name" value="MoaE_sf"/>
</dbReference>
<evidence type="ECO:0000256" key="6">
    <source>
        <dbReference type="ARBA" id="ARBA00026066"/>
    </source>
</evidence>
<dbReference type="EMBL" id="DTKL01000017">
    <property type="protein sequence ID" value="HGY93630.1"/>
    <property type="molecule type" value="Genomic_DNA"/>
</dbReference>
<sequence length="231" mass="25828">MRVRVLAFGMLREMLPSGDFSMNLPEGCTVAQMVAQQQQESGLQNAVWQAMAVAVNREYASREQVLREGDEVALLPPVSGGSQEESLPDVSLTRDPIDAEKVLARVRHPEDGAVASFDGIVRNQTRGRQTLYLVYEAYEEMALEQMRQLAHEAKQRFAIHDVVMVHRLGRLEIGESSVLIGVCSAHRAAAFDACRWLIDTLKKTVPIWKKEHFVDGAVWADGDPFPPEMLQ</sequence>
<evidence type="ECO:0000256" key="1">
    <source>
        <dbReference type="ARBA" id="ARBA00005046"/>
    </source>
</evidence>
<proteinExistence type="inferred from homology"/>
<dbReference type="GO" id="GO:0030366">
    <property type="term" value="F:molybdopterin synthase activity"/>
    <property type="evidence" value="ECO:0007669"/>
    <property type="project" value="UniProtKB-EC"/>
</dbReference>
<dbReference type="Pfam" id="PF02597">
    <property type="entry name" value="ThiS"/>
    <property type="match status" value="1"/>
</dbReference>
<comment type="pathway">
    <text evidence="1">Cofactor biosynthesis; molybdopterin biosynthesis.</text>
</comment>
<evidence type="ECO:0000256" key="9">
    <source>
        <dbReference type="ARBA" id="ARBA00030781"/>
    </source>
</evidence>
<dbReference type="CDD" id="cd00754">
    <property type="entry name" value="Ubl_MoaD"/>
    <property type="match status" value="1"/>
</dbReference>
<dbReference type="Gene3D" id="3.90.1170.40">
    <property type="entry name" value="Molybdopterin biosynthesis MoaE subunit"/>
    <property type="match status" value="1"/>
</dbReference>
<dbReference type="GO" id="GO:0006777">
    <property type="term" value="P:Mo-molybdopterin cofactor biosynthetic process"/>
    <property type="evidence" value="ECO:0007669"/>
    <property type="project" value="UniProtKB-KW"/>
</dbReference>
<dbReference type="SUPFAM" id="SSF54285">
    <property type="entry name" value="MoaD/ThiS"/>
    <property type="match status" value="1"/>
</dbReference>
<comment type="subunit">
    <text evidence="6">Heterotetramer of 2 MoaD subunits and 2 MoaE subunits. Also stable as homodimer. The enzyme changes between these two forms during catalysis.</text>
</comment>
<dbReference type="Pfam" id="PF02391">
    <property type="entry name" value="MoaE"/>
    <property type="match status" value="1"/>
</dbReference>
<dbReference type="InterPro" id="IPR016155">
    <property type="entry name" value="Mopterin_synth/thiamin_S_b"/>
</dbReference>
<dbReference type="CDD" id="cd00756">
    <property type="entry name" value="MoaE"/>
    <property type="match status" value="1"/>
</dbReference>
<evidence type="ECO:0000256" key="8">
    <source>
        <dbReference type="ARBA" id="ARBA00030407"/>
    </source>
</evidence>
<accession>A0A7V5CSY4</accession>
<dbReference type="Gene3D" id="3.10.20.30">
    <property type="match status" value="1"/>
</dbReference>
<evidence type="ECO:0000256" key="11">
    <source>
        <dbReference type="ARBA" id="ARBA00049878"/>
    </source>
</evidence>
<name>A0A7V5CSY4_9BACT</name>
<evidence type="ECO:0000256" key="10">
    <source>
        <dbReference type="ARBA" id="ARBA00032474"/>
    </source>
</evidence>
<dbReference type="InterPro" id="IPR003448">
    <property type="entry name" value="Mopterin_biosynth_MoaE"/>
</dbReference>
<dbReference type="AlphaFoldDB" id="A0A7V5CSY4"/>
<dbReference type="SUPFAM" id="SSF54690">
    <property type="entry name" value="Molybdopterin synthase subunit MoaE"/>
    <property type="match status" value="1"/>
</dbReference>
<dbReference type="PANTHER" id="PTHR23404">
    <property type="entry name" value="MOLYBDOPTERIN SYNTHASE RELATED"/>
    <property type="match status" value="1"/>
</dbReference>
<dbReference type="EC" id="2.8.1.12" evidence="3"/>
<reference evidence="12" key="1">
    <citation type="journal article" date="2020" name="mSystems">
        <title>Genome- and Community-Level Interaction Insights into Carbon Utilization and Element Cycling Functions of Hydrothermarchaeota in Hydrothermal Sediment.</title>
        <authorList>
            <person name="Zhou Z."/>
            <person name="Liu Y."/>
            <person name="Xu W."/>
            <person name="Pan J."/>
            <person name="Luo Z.H."/>
            <person name="Li M."/>
        </authorList>
    </citation>
    <scope>NUCLEOTIDE SEQUENCE [LARGE SCALE GENOMIC DNA]</scope>
    <source>
        <strain evidence="12">SpSt-855</strain>
    </source>
</reference>